<dbReference type="EMBL" id="MFZM01000024">
    <property type="protein sequence ID" value="OGK23194.1"/>
    <property type="molecule type" value="Genomic_DNA"/>
</dbReference>
<dbReference type="PANTHER" id="PTHR43861">
    <property type="entry name" value="TRANS-ACONITATE 2-METHYLTRANSFERASE-RELATED"/>
    <property type="match status" value="1"/>
</dbReference>
<dbReference type="AlphaFoldDB" id="A0A1F7GWQ1"/>
<dbReference type="SUPFAM" id="SSF53335">
    <property type="entry name" value="S-adenosyl-L-methionine-dependent methyltransferases"/>
    <property type="match status" value="1"/>
</dbReference>
<dbReference type="Pfam" id="PF13489">
    <property type="entry name" value="Methyltransf_23"/>
    <property type="match status" value="1"/>
</dbReference>
<sequence>MKKRNCPICNYKKKETMYQQTFAGHFSHRISLCLRCDFVFVDNVPDQSYYDDYYKEFSKYESDRSHEAHSDSTRKFLSTFLAKNVPKNAKILDIGCSIGELLNFIQTLGYKNIYGFDPAPGCRAIAYEKYNIRIQTASIEKFSTAKKYDFVILSQVLEHLIDIRGAVAKISQLLTPGGYLFIGVPDAGSFDEPREEPFGEFSTEHINFFSSHSLFTLLNNYMLRQLESDGKVLLSIWQKNATEQTKLDTYIKNSMKQMKHMKNIISKAPSEMIVWGAGALTQKLLETTKLRHKVFKFVDINKHLIGKTMAGIEIISPRDLYKYKNPILIASFRYREEIKESIQKMKLPNRVITF</sequence>
<dbReference type="Gene3D" id="3.40.50.720">
    <property type="entry name" value="NAD(P)-binding Rossmann-like Domain"/>
    <property type="match status" value="1"/>
</dbReference>
<evidence type="ECO:0000313" key="1">
    <source>
        <dbReference type="EMBL" id="OGK23194.1"/>
    </source>
</evidence>
<dbReference type="PANTHER" id="PTHR43861:SF6">
    <property type="entry name" value="METHYLTRANSFERASE TYPE 11"/>
    <property type="match status" value="1"/>
</dbReference>
<evidence type="ECO:0008006" key="3">
    <source>
        <dbReference type="Google" id="ProtNLM"/>
    </source>
</evidence>
<dbReference type="Gene3D" id="3.40.50.150">
    <property type="entry name" value="Vaccinia Virus protein VP39"/>
    <property type="match status" value="1"/>
</dbReference>
<proteinExistence type="predicted"/>
<organism evidence="1 2">
    <name type="scientific">Candidatus Roizmanbacteria bacterium RIFCSPHIGHO2_02_FULL_37_24</name>
    <dbReference type="NCBI Taxonomy" id="1802037"/>
    <lineage>
        <taxon>Bacteria</taxon>
        <taxon>Candidatus Roizmaniibacteriota</taxon>
    </lineage>
</organism>
<protein>
    <recommendedName>
        <fullName evidence="3">C-methyltransferase domain-containing protein</fullName>
    </recommendedName>
</protein>
<dbReference type="InterPro" id="IPR029063">
    <property type="entry name" value="SAM-dependent_MTases_sf"/>
</dbReference>
<dbReference type="Proteomes" id="UP000177159">
    <property type="component" value="Unassembled WGS sequence"/>
</dbReference>
<gene>
    <name evidence="1" type="ORF">A3C24_00870</name>
</gene>
<name>A0A1F7GWQ1_9BACT</name>
<evidence type="ECO:0000313" key="2">
    <source>
        <dbReference type="Proteomes" id="UP000177159"/>
    </source>
</evidence>
<dbReference type="CDD" id="cd02440">
    <property type="entry name" value="AdoMet_MTases"/>
    <property type="match status" value="1"/>
</dbReference>
<accession>A0A1F7GWQ1</accession>
<reference evidence="1 2" key="1">
    <citation type="journal article" date="2016" name="Nat. Commun.">
        <title>Thousands of microbial genomes shed light on interconnected biogeochemical processes in an aquifer system.</title>
        <authorList>
            <person name="Anantharaman K."/>
            <person name="Brown C.T."/>
            <person name="Hug L.A."/>
            <person name="Sharon I."/>
            <person name="Castelle C.J."/>
            <person name="Probst A.J."/>
            <person name="Thomas B.C."/>
            <person name="Singh A."/>
            <person name="Wilkins M.J."/>
            <person name="Karaoz U."/>
            <person name="Brodie E.L."/>
            <person name="Williams K.H."/>
            <person name="Hubbard S.S."/>
            <person name="Banfield J.F."/>
        </authorList>
    </citation>
    <scope>NUCLEOTIDE SEQUENCE [LARGE SCALE GENOMIC DNA]</scope>
</reference>
<comment type="caution">
    <text evidence="1">The sequence shown here is derived from an EMBL/GenBank/DDBJ whole genome shotgun (WGS) entry which is preliminary data.</text>
</comment>